<reference evidence="7" key="1">
    <citation type="journal article" date="2014" name="Genome Announc.">
        <title>Draft Genome Sequences of Two Lactobacillus Strains, L. farraginis JCM 14108T and L. composti JCM 14202T, Isolated from Compost of Distilled Shochu Residue.</title>
        <authorList>
            <person name="Yuki M."/>
            <person name="Oshima K."/>
            <person name="Suda W."/>
            <person name="Kitahara M."/>
            <person name="Kitamura K."/>
            <person name="Iida T."/>
            <person name="Hattori M."/>
            <person name="Ohkuma M."/>
        </authorList>
    </citation>
    <scope>NUCLEOTIDE SEQUENCE [LARGE SCALE GENOMIC DNA]</scope>
    <source>
        <strain evidence="7">JCM 14108</strain>
    </source>
</reference>
<dbReference type="EMBL" id="AZFY01000156">
    <property type="protein sequence ID" value="KRM00886.1"/>
    <property type="molecule type" value="Genomic_DNA"/>
</dbReference>
<feature type="chain" id="PRO_5007738644" description="Peptidase M10 metallopeptidase domain-containing protein" evidence="5">
    <location>
        <begin position="34"/>
        <end position="268"/>
    </location>
</feature>
<evidence type="ECO:0000259" key="6">
    <source>
        <dbReference type="Pfam" id="PF00413"/>
    </source>
</evidence>
<dbReference type="Proteomes" id="UP000019488">
    <property type="component" value="Unassembled WGS sequence"/>
</dbReference>
<dbReference type="PATRIC" id="fig|1423743.5.peg.2096"/>
<evidence type="ECO:0000313" key="8">
    <source>
        <dbReference type="EMBL" id="KRM00886.1"/>
    </source>
</evidence>
<dbReference type="InterPro" id="IPR001818">
    <property type="entry name" value="Pept_M10_metallopeptidase"/>
</dbReference>
<dbReference type="GO" id="GO:0031012">
    <property type="term" value="C:extracellular matrix"/>
    <property type="evidence" value="ECO:0007669"/>
    <property type="project" value="InterPro"/>
</dbReference>
<protein>
    <recommendedName>
        <fullName evidence="6">Peptidase M10 metallopeptidase domain-containing protein</fullName>
    </recommendedName>
</protein>
<dbReference type="RefSeq" id="WP_051996167.1">
    <property type="nucleotide sequence ID" value="NZ_AZFY01000156.1"/>
</dbReference>
<dbReference type="OrthoDB" id="2328200at2"/>
<evidence type="ECO:0000256" key="5">
    <source>
        <dbReference type="SAM" id="SignalP"/>
    </source>
</evidence>
<keyword evidence="5" id="KW-0732">Signal</keyword>
<keyword evidence="2" id="KW-0479">Metal-binding</keyword>
<sequence>MSIKSRFIYFSGLLFLSICLGLNVPTASTPGLAASKAMVTDTKSPLSERAARKLIHRTPDMNPTTPVQSLRKRDYMANEKLFDVSYNIFHFSPKIMFKANTTTLYVSSRRLAPLLNTAMAKWNQALGKTVFKMGTAKQASLPVKFGHASQKNWDGLYTGKTIYIDKAHFDDPKYPLAYIKPALAAQMSIKQYWTGVLAHELGHTLGLDHTAYQADLMYAPTSNGNIVAKYPWQNPLQKTATGLDGTEMAKISTRDLNRAKLAEKLGYW</sequence>
<feature type="signal peptide" evidence="5">
    <location>
        <begin position="1"/>
        <end position="33"/>
    </location>
</feature>
<dbReference type="AlphaFoldDB" id="X0QGU0"/>
<evidence type="ECO:0000256" key="3">
    <source>
        <dbReference type="ARBA" id="ARBA00022801"/>
    </source>
</evidence>
<reference evidence="8 10" key="2">
    <citation type="journal article" date="2015" name="Genome Announc.">
        <title>Expanding the biotechnology potential of lactobacilli through comparative genomics of 213 strains and associated genera.</title>
        <authorList>
            <person name="Sun Z."/>
            <person name="Harris H.M."/>
            <person name="McCann A."/>
            <person name="Guo C."/>
            <person name="Argimon S."/>
            <person name="Zhang W."/>
            <person name="Yang X."/>
            <person name="Jeffery I.B."/>
            <person name="Cooney J.C."/>
            <person name="Kagawa T.F."/>
            <person name="Liu W."/>
            <person name="Song Y."/>
            <person name="Salvetti E."/>
            <person name="Wrobel A."/>
            <person name="Rasinkangas P."/>
            <person name="Parkhill J."/>
            <person name="Rea M.C."/>
            <person name="O'Sullivan O."/>
            <person name="Ritari J."/>
            <person name="Douillard F.P."/>
            <person name="Paul Ross R."/>
            <person name="Yang R."/>
            <person name="Briner A.E."/>
            <person name="Felis G.E."/>
            <person name="de Vos W.M."/>
            <person name="Barrangou R."/>
            <person name="Klaenhammer T.R."/>
            <person name="Caufield P.W."/>
            <person name="Cui Y."/>
            <person name="Zhang H."/>
            <person name="O'Toole P.W."/>
        </authorList>
    </citation>
    <scope>NUCLEOTIDE SEQUENCE [LARGE SCALE GENOMIC DNA]</scope>
    <source>
        <strain evidence="8 10">DSM 18382</strain>
    </source>
</reference>
<dbReference type="GO" id="GO:0004222">
    <property type="term" value="F:metalloendopeptidase activity"/>
    <property type="evidence" value="ECO:0007669"/>
    <property type="project" value="InterPro"/>
</dbReference>
<evidence type="ECO:0000313" key="7">
    <source>
        <dbReference type="EMBL" id="GAF37840.1"/>
    </source>
</evidence>
<dbReference type="EMBL" id="BAKI01000049">
    <property type="protein sequence ID" value="GAF37840.1"/>
    <property type="molecule type" value="Genomic_DNA"/>
</dbReference>
<organism evidence="7 9">
    <name type="scientific">Lentilactobacillus farraginis DSM 18382 = JCM 14108</name>
    <dbReference type="NCBI Taxonomy" id="1423743"/>
    <lineage>
        <taxon>Bacteria</taxon>
        <taxon>Bacillati</taxon>
        <taxon>Bacillota</taxon>
        <taxon>Bacilli</taxon>
        <taxon>Lactobacillales</taxon>
        <taxon>Lactobacillaceae</taxon>
        <taxon>Lentilactobacillus</taxon>
    </lineage>
</organism>
<proteinExistence type="predicted"/>
<dbReference type="InterPro" id="IPR024079">
    <property type="entry name" value="MetalloPept_cat_dom_sf"/>
</dbReference>
<dbReference type="Gene3D" id="3.40.390.10">
    <property type="entry name" value="Collagenase (Catalytic Domain)"/>
    <property type="match status" value="1"/>
</dbReference>
<keyword evidence="1" id="KW-0645">Protease</keyword>
<dbReference type="eggNOG" id="ENOG50304UB">
    <property type="taxonomic scope" value="Bacteria"/>
</dbReference>
<evidence type="ECO:0000256" key="1">
    <source>
        <dbReference type="ARBA" id="ARBA00022670"/>
    </source>
</evidence>
<accession>X0QGU0</accession>
<dbReference type="Proteomes" id="UP000051966">
    <property type="component" value="Unassembled WGS sequence"/>
</dbReference>
<dbReference type="GO" id="GO:0006508">
    <property type="term" value="P:proteolysis"/>
    <property type="evidence" value="ECO:0007669"/>
    <property type="project" value="UniProtKB-KW"/>
</dbReference>
<comment type="caution">
    <text evidence="7">The sequence shown here is derived from an EMBL/GenBank/DDBJ whole genome shotgun (WGS) entry which is preliminary data.</text>
</comment>
<dbReference type="MEROPS" id="M10.020"/>
<keyword evidence="3" id="KW-0378">Hydrolase</keyword>
<keyword evidence="10" id="KW-1185">Reference proteome</keyword>
<feature type="domain" description="Peptidase M10 metallopeptidase" evidence="6">
    <location>
        <begin position="99"/>
        <end position="220"/>
    </location>
</feature>
<evidence type="ECO:0000256" key="4">
    <source>
        <dbReference type="ARBA" id="ARBA00022833"/>
    </source>
</evidence>
<name>X0QGU0_9LACO</name>
<evidence type="ECO:0000313" key="10">
    <source>
        <dbReference type="Proteomes" id="UP000051966"/>
    </source>
</evidence>
<evidence type="ECO:0000256" key="2">
    <source>
        <dbReference type="ARBA" id="ARBA00022723"/>
    </source>
</evidence>
<evidence type="ECO:0000313" key="9">
    <source>
        <dbReference type="Proteomes" id="UP000019488"/>
    </source>
</evidence>
<gene>
    <name evidence="8" type="ORF">FD41_GL002035</name>
    <name evidence="7" type="ORF">JCM14108_2906</name>
</gene>
<dbReference type="SUPFAM" id="SSF55486">
    <property type="entry name" value="Metalloproteases ('zincins'), catalytic domain"/>
    <property type="match status" value="1"/>
</dbReference>
<dbReference type="Pfam" id="PF00413">
    <property type="entry name" value="Peptidase_M10"/>
    <property type="match status" value="1"/>
</dbReference>
<keyword evidence="4" id="KW-0862">Zinc</keyword>
<dbReference type="GO" id="GO:0008270">
    <property type="term" value="F:zinc ion binding"/>
    <property type="evidence" value="ECO:0007669"/>
    <property type="project" value="InterPro"/>
</dbReference>